<evidence type="ECO:0000256" key="1">
    <source>
        <dbReference type="SAM" id="MobiDB-lite"/>
    </source>
</evidence>
<keyword evidence="2" id="KW-0472">Membrane</keyword>
<keyword evidence="2" id="KW-0812">Transmembrane</keyword>
<dbReference type="Proteomes" id="UP001497444">
    <property type="component" value="Chromosome 17"/>
</dbReference>
<sequence length="328" mass="35157">MADAIAEELVRLLRGISVSLTLKLSHFISLVSRYKNASSAGAAVGLAIALFCTWRYWWRMPRKRRGGSRSSNRSLNHMEKRGGGGEDEEEEDSSSSSSLEDPTRSTTMDPNTGVAAGGSSSSTAIAHSITQAVKRSSNTTTDSSTGSMITDCHVVPSVAKLVKQKLKGGRKMTCQLLGVILELSSAEELQKHAAAAVAVRPQVVEVVLEIARACDLYLIARVLDDESEESVLAALDSVGFFTVPGSNRNKVLFCSTEVGTSSFVRQLEPDWHVDNVRETNAALAPFVRHQLHIAPLGASQPIASNVFLADSLEHFFGFPATTSGAAHT</sequence>
<reference evidence="3" key="1">
    <citation type="submission" date="2024-02" db="EMBL/GenBank/DDBJ databases">
        <authorList>
            <consortium name="ELIXIR-Norway"/>
            <consortium name="Elixir Norway"/>
        </authorList>
    </citation>
    <scope>NUCLEOTIDE SEQUENCE</scope>
</reference>
<evidence type="ECO:0000313" key="3">
    <source>
        <dbReference type="EMBL" id="CAK9265228.1"/>
    </source>
</evidence>
<evidence type="ECO:0000256" key="2">
    <source>
        <dbReference type="SAM" id="Phobius"/>
    </source>
</evidence>
<gene>
    <name evidence="3" type="ORF">CSSPJE1EN1_LOCUS10706</name>
</gene>
<keyword evidence="2" id="KW-1133">Transmembrane helix</keyword>
<dbReference type="EMBL" id="OZ020112">
    <property type="protein sequence ID" value="CAK9265228.1"/>
    <property type="molecule type" value="Genomic_DNA"/>
</dbReference>
<feature type="region of interest" description="Disordered" evidence="1">
    <location>
        <begin position="63"/>
        <end position="122"/>
    </location>
</feature>
<evidence type="ECO:0008006" key="5">
    <source>
        <dbReference type="Google" id="ProtNLM"/>
    </source>
</evidence>
<keyword evidence="4" id="KW-1185">Reference proteome</keyword>
<dbReference type="Pfam" id="PF22978">
    <property type="entry name" value="HAD_Pex22"/>
    <property type="match status" value="1"/>
</dbReference>
<dbReference type="InterPro" id="IPR037485">
    <property type="entry name" value="PEX22"/>
</dbReference>
<protein>
    <recommendedName>
        <fullName evidence="5">Peroxisome biogenesis protein 22</fullName>
    </recommendedName>
</protein>
<feature type="region of interest" description="Disordered" evidence="1">
    <location>
        <begin position="130"/>
        <end position="149"/>
    </location>
</feature>
<dbReference type="PANTHER" id="PTHR34126">
    <property type="entry name" value="PEROXISOME BIOGENESIS PROTEIN 22"/>
    <property type="match status" value="1"/>
</dbReference>
<proteinExistence type="predicted"/>
<accession>A0ABP0WHL7</accession>
<dbReference type="PANTHER" id="PTHR34126:SF1">
    <property type="entry name" value="PEROXISOME BIOGENESIS PROTEIN 22"/>
    <property type="match status" value="1"/>
</dbReference>
<organism evidence="3 4">
    <name type="scientific">Sphagnum jensenii</name>
    <dbReference type="NCBI Taxonomy" id="128206"/>
    <lineage>
        <taxon>Eukaryota</taxon>
        <taxon>Viridiplantae</taxon>
        <taxon>Streptophyta</taxon>
        <taxon>Embryophyta</taxon>
        <taxon>Bryophyta</taxon>
        <taxon>Sphagnophytina</taxon>
        <taxon>Sphagnopsida</taxon>
        <taxon>Sphagnales</taxon>
        <taxon>Sphagnaceae</taxon>
        <taxon>Sphagnum</taxon>
    </lineage>
</organism>
<feature type="compositionally biased region" description="Low complexity" evidence="1">
    <location>
        <begin position="130"/>
        <end position="147"/>
    </location>
</feature>
<feature type="transmembrane region" description="Helical" evidence="2">
    <location>
        <begin position="37"/>
        <end position="58"/>
    </location>
</feature>
<evidence type="ECO:0000313" key="4">
    <source>
        <dbReference type="Proteomes" id="UP001497444"/>
    </source>
</evidence>
<name>A0ABP0WHL7_9BRYO</name>